<name>A0A0A1MPA2_9BACI</name>
<sequence length="45" mass="5240">MRQVNCGIAKNGNLVRVDMFLKEGRYSMVPIYVDLERLIDKLIID</sequence>
<gene>
    <name evidence="1" type="ORF">BN997_00708</name>
</gene>
<dbReference type="EMBL" id="CDGG01000001">
    <property type="protein sequence ID" value="CEI80896.1"/>
    <property type="molecule type" value="Genomic_DNA"/>
</dbReference>
<keyword evidence="2" id="KW-1185">Reference proteome</keyword>
<dbReference type="Proteomes" id="UP000040453">
    <property type="component" value="Unassembled WGS sequence"/>
</dbReference>
<evidence type="ECO:0000313" key="1">
    <source>
        <dbReference type="EMBL" id="CEI80896.1"/>
    </source>
</evidence>
<proteinExistence type="predicted"/>
<protein>
    <submittedName>
        <fullName evidence="1">Uncharacterized protein</fullName>
    </submittedName>
</protein>
<evidence type="ECO:0000313" key="2">
    <source>
        <dbReference type="Proteomes" id="UP000040453"/>
    </source>
</evidence>
<dbReference type="STRING" id="545501.BN997_00708"/>
<reference evidence="1 2" key="1">
    <citation type="submission" date="2014-11" db="EMBL/GenBank/DDBJ databases">
        <authorList>
            <person name="Urmite Genomes Urmite Genomes"/>
        </authorList>
    </citation>
    <scope>NUCLEOTIDE SEQUENCE [LARGE SCALE GENOMIC DNA]</scope>
    <source>
        <strain evidence="1 2">Oc5</strain>
    </source>
</reference>
<accession>A0A0A1MPA2</accession>
<dbReference type="AlphaFoldDB" id="A0A0A1MPA2"/>
<organism evidence="1 2">
    <name type="scientific">Oceanobacillus oncorhynchi</name>
    <dbReference type="NCBI Taxonomy" id="545501"/>
    <lineage>
        <taxon>Bacteria</taxon>
        <taxon>Bacillati</taxon>
        <taxon>Bacillota</taxon>
        <taxon>Bacilli</taxon>
        <taxon>Bacillales</taxon>
        <taxon>Bacillaceae</taxon>
        <taxon>Oceanobacillus</taxon>
    </lineage>
</organism>